<proteinExistence type="predicted"/>
<organism evidence="1 2">
    <name type="scientific">Falsochrobactrum shanghaiense</name>
    <dbReference type="NCBI Taxonomy" id="2201899"/>
    <lineage>
        <taxon>Bacteria</taxon>
        <taxon>Pseudomonadati</taxon>
        <taxon>Pseudomonadota</taxon>
        <taxon>Alphaproteobacteria</taxon>
        <taxon>Hyphomicrobiales</taxon>
        <taxon>Brucellaceae</taxon>
        <taxon>Falsochrobactrum</taxon>
    </lineage>
</organism>
<dbReference type="RefSeq" id="WP_109704645.1">
    <property type="nucleotide sequence ID" value="NZ_QGDB01000001.1"/>
</dbReference>
<dbReference type="OrthoDB" id="8114343at2"/>
<comment type="caution">
    <text evidence="1">The sequence shown here is derived from an EMBL/GenBank/DDBJ whole genome shotgun (WGS) entry which is preliminary data.</text>
</comment>
<dbReference type="Proteomes" id="UP000245865">
    <property type="component" value="Unassembled WGS sequence"/>
</dbReference>
<evidence type="ECO:0000313" key="2">
    <source>
        <dbReference type="Proteomes" id="UP000245865"/>
    </source>
</evidence>
<name>A0A316JCQ8_9HYPH</name>
<dbReference type="AlphaFoldDB" id="A0A316JCQ8"/>
<gene>
    <name evidence="1" type="ORF">DKP76_01450</name>
</gene>
<dbReference type="EMBL" id="QGDB01000001">
    <property type="protein sequence ID" value="PWL19254.1"/>
    <property type="molecule type" value="Genomic_DNA"/>
</dbReference>
<reference evidence="1 2" key="1">
    <citation type="submission" date="2018-05" db="EMBL/GenBank/DDBJ databases">
        <title>Comparative genomic sequence analysis between strain HN4 and CCM 8460T (Falsochrobactrum ovis) will provide more evidence to prove that HN4 is a new species of Falsochrobactrum.</title>
        <authorList>
            <person name="Lyu W."/>
            <person name="Sun L."/>
            <person name="Yao L."/>
        </authorList>
    </citation>
    <scope>NUCLEOTIDE SEQUENCE [LARGE SCALE GENOMIC DNA]</scope>
    <source>
        <strain evidence="1 2">HN4</strain>
    </source>
</reference>
<keyword evidence="2" id="KW-1185">Reference proteome</keyword>
<evidence type="ECO:0000313" key="1">
    <source>
        <dbReference type="EMBL" id="PWL19254.1"/>
    </source>
</evidence>
<sequence length="151" mass="16975">MSTKPILIYKLTPVQIALVDRIAATETGLLMDKMEYPEIVAYQELAKLGFVDMQVPRRGKITLVLTAAGAQLSTSGYISKKPVLRLTQPQIAALRLVSGNRLRFNDVPAKAVDVVRRMALRGWIIYEEDSDGTYWARITTEGWRILKLVDL</sequence>
<accession>A0A316JCQ8</accession>
<protein>
    <submittedName>
        <fullName evidence="1">Uncharacterized protein</fullName>
    </submittedName>
</protein>